<keyword evidence="5" id="KW-0325">Glycoprotein</keyword>
<dbReference type="PANTHER" id="PTHR33021:SF433">
    <property type="entry name" value="PLASTOCYANIN-LIKE DOMAIN PROTEIN"/>
    <property type="match status" value="1"/>
</dbReference>
<evidence type="ECO:0000256" key="5">
    <source>
        <dbReference type="ARBA" id="ARBA00023180"/>
    </source>
</evidence>
<dbReference type="InterPro" id="IPR003245">
    <property type="entry name" value="Phytocyanin_dom"/>
</dbReference>
<dbReference type="FunFam" id="2.60.40.420:FF:000003">
    <property type="entry name" value="Blue copper"/>
    <property type="match status" value="1"/>
</dbReference>
<dbReference type="GO" id="GO:0046872">
    <property type="term" value="F:metal ion binding"/>
    <property type="evidence" value="ECO:0007669"/>
    <property type="project" value="UniProtKB-KW"/>
</dbReference>
<protein>
    <submittedName>
        <fullName evidence="7">Mavicyanin protein</fullName>
    </submittedName>
</protein>
<dbReference type="SUPFAM" id="SSF49503">
    <property type="entry name" value="Cupredoxins"/>
    <property type="match status" value="1"/>
</dbReference>
<evidence type="ECO:0000313" key="8">
    <source>
        <dbReference type="Proteomes" id="UP000743370"/>
    </source>
</evidence>
<evidence type="ECO:0000256" key="1">
    <source>
        <dbReference type="ARBA" id="ARBA00022448"/>
    </source>
</evidence>
<evidence type="ECO:0000259" key="6">
    <source>
        <dbReference type="PROSITE" id="PS51485"/>
    </source>
</evidence>
<dbReference type="PANTHER" id="PTHR33021">
    <property type="entry name" value="BLUE COPPER PROTEIN"/>
    <property type="match status" value="1"/>
</dbReference>
<accession>A0A8T0KMV5</accession>
<dbReference type="Gene3D" id="2.60.40.420">
    <property type="entry name" value="Cupredoxins - blue copper proteins"/>
    <property type="match status" value="1"/>
</dbReference>
<dbReference type="InterPro" id="IPR039391">
    <property type="entry name" value="Phytocyanin-like"/>
</dbReference>
<dbReference type="Pfam" id="PF02298">
    <property type="entry name" value="Cu_bind_like"/>
    <property type="match status" value="1"/>
</dbReference>
<dbReference type="PROSITE" id="PS51485">
    <property type="entry name" value="PHYTOCYANIN"/>
    <property type="match status" value="1"/>
</dbReference>
<dbReference type="GO" id="GO:0005886">
    <property type="term" value="C:plasma membrane"/>
    <property type="evidence" value="ECO:0007669"/>
    <property type="project" value="TreeGrafter"/>
</dbReference>
<keyword evidence="4" id="KW-0186">Copper</keyword>
<organism evidence="7 8">
    <name type="scientific">Phaseolus angularis</name>
    <name type="common">Azuki bean</name>
    <name type="synonym">Vigna angularis</name>
    <dbReference type="NCBI Taxonomy" id="3914"/>
    <lineage>
        <taxon>Eukaryota</taxon>
        <taxon>Viridiplantae</taxon>
        <taxon>Streptophyta</taxon>
        <taxon>Embryophyta</taxon>
        <taxon>Tracheophyta</taxon>
        <taxon>Spermatophyta</taxon>
        <taxon>Magnoliopsida</taxon>
        <taxon>eudicotyledons</taxon>
        <taxon>Gunneridae</taxon>
        <taxon>Pentapetalae</taxon>
        <taxon>rosids</taxon>
        <taxon>fabids</taxon>
        <taxon>Fabales</taxon>
        <taxon>Fabaceae</taxon>
        <taxon>Papilionoideae</taxon>
        <taxon>50 kb inversion clade</taxon>
        <taxon>NPAAA clade</taxon>
        <taxon>indigoferoid/millettioid clade</taxon>
        <taxon>Phaseoleae</taxon>
        <taxon>Vigna</taxon>
    </lineage>
</organism>
<dbReference type="InterPro" id="IPR008972">
    <property type="entry name" value="Cupredoxin"/>
</dbReference>
<evidence type="ECO:0000256" key="4">
    <source>
        <dbReference type="ARBA" id="ARBA00023008"/>
    </source>
</evidence>
<dbReference type="KEGG" id="var:108325331"/>
<keyword evidence="1" id="KW-0813">Transport</keyword>
<dbReference type="Proteomes" id="UP000743370">
    <property type="component" value="Unassembled WGS sequence"/>
</dbReference>
<dbReference type="EMBL" id="JABFOF010000003">
    <property type="protein sequence ID" value="KAG2401430.1"/>
    <property type="molecule type" value="Genomic_DNA"/>
</dbReference>
<reference evidence="7 8" key="1">
    <citation type="submission" date="2020-05" db="EMBL/GenBank/DDBJ databases">
        <title>Vigna angularis (adzuki bean) Var. LongXiaoDou No. 4 denovo assembly.</title>
        <authorList>
            <person name="Xiang H."/>
        </authorList>
    </citation>
    <scope>NUCLEOTIDE SEQUENCE [LARGE SCALE GENOMIC DNA]</scope>
    <source>
        <tissue evidence="7">Leaf</tissue>
    </source>
</reference>
<dbReference type="GO" id="GO:0009055">
    <property type="term" value="F:electron transfer activity"/>
    <property type="evidence" value="ECO:0007669"/>
    <property type="project" value="InterPro"/>
</dbReference>
<evidence type="ECO:0000256" key="2">
    <source>
        <dbReference type="ARBA" id="ARBA00022723"/>
    </source>
</evidence>
<dbReference type="AlphaFoldDB" id="A0A8T0KMV5"/>
<sequence>MAVSSSQKGIKTPTSKQQGLQTMALVERFMALFIVMKILQVSDAAVYKVGDSAGWTTLGKIDYKKWAATKNFQIGDTIIFEYYNKFHNVMRVTHGMYKSCNASSPIATFTTGNDSIHITTHGHHFFFCGVPGHCEAGQKVDINVLKVSAEAPTPSALASPIVQASNVPAPSPSNANSLIVLKGPFSMVSLAMAIGLLLCFL</sequence>
<keyword evidence="3" id="KW-0249">Electron transport</keyword>
<gene>
    <name evidence="7" type="ORF">HKW66_Vig0195340</name>
</gene>
<dbReference type="OrthoDB" id="1933492at2759"/>
<evidence type="ECO:0000313" key="7">
    <source>
        <dbReference type="EMBL" id="KAG2401430.1"/>
    </source>
</evidence>
<keyword evidence="2" id="KW-0479">Metal-binding</keyword>
<evidence type="ECO:0000256" key="3">
    <source>
        <dbReference type="ARBA" id="ARBA00022982"/>
    </source>
</evidence>
<feature type="domain" description="Phytocyanin" evidence="6">
    <location>
        <begin position="45"/>
        <end position="146"/>
    </location>
</feature>
<name>A0A8T0KMV5_PHAAN</name>
<proteinExistence type="predicted"/>
<comment type="caution">
    <text evidence="7">The sequence shown here is derived from an EMBL/GenBank/DDBJ whole genome shotgun (WGS) entry which is preliminary data.</text>
</comment>